<keyword evidence="6 11" id="KW-1133">Transmembrane helix</keyword>
<dbReference type="PANTHER" id="PTHR45624">
    <property type="entry name" value="MITOCHONDRIAL BASIC AMINO ACIDS TRANSPORTER-RELATED"/>
    <property type="match status" value="1"/>
</dbReference>
<sequence length="301" mass="33270">MSDTSILNDYIAGCIGGGAGMIAGHPLDTVKVQIQTQEYGGKYSSLMDCFKTVNQQKMSKGFFRGLSWPLLSSSYLNAIFFGTYGLVLKKLDYLDDLTHKPSYWTLGFAAALATAPQLLFSVPVEVIKVSLQSQIPHSHDVPTTVSRKYYKGPFEALRDIAKTSGLRGLYRGFSTQFVRDTPAASMYMMSYTFFQYEAQLQQNVIPAQLTNFVGGGVAGVLSWLIIMPVDVIKSKIQADPAGRMYKGFWDCAKHLYSSGGIKVFFLGFVPMAVRAFPVNAVTLMVYSEVLEQLNRRTSISS</sequence>
<organism evidence="12 13">
    <name type="scientific">Elysia chlorotica</name>
    <name type="common">Eastern emerald elysia</name>
    <name type="synonym">Sea slug</name>
    <dbReference type="NCBI Taxonomy" id="188477"/>
    <lineage>
        <taxon>Eukaryota</taxon>
        <taxon>Metazoa</taxon>
        <taxon>Spiralia</taxon>
        <taxon>Lophotrochozoa</taxon>
        <taxon>Mollusca</taxon>
        <taxon>Gastropoda</taxon>
        <taxon>Heterobranchia</taxon>
        <taxon>Euthyneura</taxon>
        <taxon>Panpulmonata</taxon>
        <taxon>Sacoglossa</taxon>
        <taxon>Placobranchoidea</taxon>
        <taxon>Plakobranchidae</taxon>
        <taxon>Elysia</taxon>
    </lineage>
</organism>
<evidence type="ECO:0000256" key="11">
    <source>
        <dbReference type="SAM" id="Phobius"/>
    </source>
</evidence>
<keyword evidence="13" id="KW-1185">Reference proteome</keyword>
<feature type="transmembrane region" description="Helical" evidence="11">
    <location>
        <begin position="66"/>
        <end position="87"/>
    </location>
</feature>
<evidence type="ECO:0000313" key="12">
    <source>
        <dbReference type="EMBL" id="RUS90254.1"/>
    </source>
</evidence>
<evidence type="ECO:0000256" key="8">
    <source>
        <dbReference type="ARBA" id="ARBA00023136"/>
    </source>
</evidence>
<evidence type="ECO:0000256" key="3">
    <source>
        <dbReference type="ARBA" id="ARBA00022448"/>
    </source>
</evidence>
<evidence type="ECO:0000256" key="1">
    <source>
        <dbReference type="ARBA" id="ARBA00004225"/>
    </source>
</evidence>
<dbReference type="GO" id="GO:0022857">
    <property type="term" value="F:transmembrane transporter activity"/>
    <property type="evidence" value="ECO:0007669"/>
    <property type="project" value="TreeGrafter"/>
</dbReference>
<feature type="transmembrane region" description="Helical" evidence="11">
    <location>
        <begin position="263"/>
        <end position="286"/>
    </location>
</feature>
<feature type="repeat" description="Solcar" evidence="9">
    <location>
        <begin position="4"/>
        <end position="90"/>
    </location>
</feature>
<evidence type="ECO:0000256" key="5">
    <source>
        <dbReference type="ARBA" id="ARBA00022737"/>
    </source>
</evidence>
<feature type="repeat" description="Solcar" evidence="9">
    <location>
        <begin position="101"/>
        <end position="197"/>
    </location>
</feature>
<keyword evidence="4 9" id="KW-0812">Transmembrane</keyword>
<dbReference type="SUPFAM" id="SSF103506">
    <property type="entry name" value="Mitochondrial carrier"/>
    <property type="match status" value="1"/>
</dbReference>
<protein>
    <recommendedName>
        <fullName evidence="14">Mitochondrial carrier protein</fullName>
    </recommendedName>
</protein>
<dbReference type="PRINTS" id="PR00926">
    <property type="entry name" value="MITOCARRIER"/>
</dbReference>
<comment type="caution">
    <text evidence="12">The sequence shown here is derived from an EMBL/GenBank/DDBJ whole genome shotgun (WGS) entry which is preliminary data.</text>
</comment>
<dbReference type="InterPro" id="IPR002067">
    <property type="entry name" value="MCP"/>
</dbReference>
<dbReference type="Proteomes" id="UP000271974">
    <property type="component" value="Unassembled WGS sequence"/>
</dbReference>
<accession>A0A433U8U7</accession>
<keyword evidence="3 10" id="KW-0813">Transport</keyword>
<evidence type="ECO:0000256" key="7">
    <source>
        <dbReference type="ARBA" id="ARBA00023128"/>
    </source>
</evidence>
<dbReference type="Gene3D" id="1.50.40.10">
    <property type="entry name" value="Mitochondrial carrier domain"/>
    <property type="match status" value="2"/>
</dbReference>
<dbReference type="OrthoDB" id="193856at2759"/>
<dbReference type="InterPro" id="IPR023395">
    <property type="entry name" value="MCP_dom_sf"/>
</dbReference>
<evidence type="ECO:0000256" key="4">
    <source>
        <dbReference type="ARBA" id="ARBA00022692"/>
    </source>
</evidence>
<dbReference type="InterPro" id="IPR050567">
    <property type="entry name" value="Mitochondrial_Carrier"/>
</dbReference>
<gene>
    <name evidence="12" type="ORF">EGW08_001943</name>
</gene>
<dbReference type="GO" id="GO:0031966">
    <property type="term" value="C:mitochondrial membrane"/>
    <property type="evidence" value="ECO:0007669"/>
    <property type="project" value="UniProtKB-SubCell"/>
</dbReference>
<evidence type="ECO:0000256" key="2">
    <source>
        <dbReference type="ARBA" id="ARBA00006375"/>
    </source>
</evidence>
<evidence type="ECO:0000313" key="13">
    <source>
        <dbReference type="Proteomes" id="UP000271974"/>
    </source>
</evidence>
<comment type="similarity">
    <text evidence="2 10">Belongs to the mitochondrial carrier (TC 2.A.29) family.</text>
</comment>
<evidence type="ECO:0000256" key="6">
    <source>
        <dbReference type="ARBA" id="ARBA00022989"/>
    </source>
</evidence>
<name>A0A433U8U7_ELYCH</name>
<keyword evidence="7" id="KW-0496">Mitochondrion</keyword>
<dbReference type="InterPro" id="IPR018108">
    <property type="entry name" value="MCP_transmembrane"/>
</dbReference>
<dbReference type="STRING" id="188477.A0A433U8U7"/>
<reference evidence="12 13" key="1">
    <citation type="submission" date="2019-01" db="EMBL/GenBank/DDBJ databases">
        <title>A draft genome assembly of the solar-powered sea slug Elysia chlorotica.</title>
        <authorList>
            <person name="Cai H."/>
            <person name="Li Q."/>
            <person name="Fang X."/>
            <person name="Li J."/>
            <person name="Curtis N.E."/>
            <person name="Altenburger A."/>
            <person name="Shibata T."/>
            <person name="Feng M."/>
            <person name="Maeda T."/>
            <person name="Schwartz J.A."/>
            <person name="Shigenobu S."/>
            <person name="Lundholm N."/>
            <person name="Nishiyama T."/>
            <person name="Yang H."/>
            <person name="Hasebe M."/>
            <person name="Li S."/>
            <person name="Pierce S.K."/>
            <person name="Wang J."/>
        </authorList>
    </citation>
    <scope>NUCLEOTIDE SEQUENCE [LARGE SCALE GENOMIC DNA]</scope>
    <source>
        <strain evidence="12">EC2010</strain>
        <tissue evidence="12">Whole organism of an adult</tissue>
    </source>
</reference>
<dbReference type="EMBL" id="RQTK01000036">
    <property type="protein sequence ID" value="RUS90254.1"/>
    <property type="molecule type" value="Genomic_DNA"/>
</dbReference>
<proteinExistence type="inferred from homology"/>
<keyword evidence="8 9" id="KW-0472">Membrane</keyword>
<feature type="repeat" description="Solcar" evidence="9">
    <location>
        <begin position="206"/>
        <end position="292"/>
    </location>
</feature>
<evidence type="ECO:0008006" key="14">
    <source>
        <dbReference type="Google" id="ProtNLM"/>
    </source>
</evidence>
<feature type="transmembrane region" description="Helical" evidence="11">
    <location>
        <begin position="102"/>
        <end position="122"/>
    </location>
</feature>
<dbReference type="PANTHER" id="PTHR45624:SF10">
    <property type="entry name" value="SLC (SOLUTE CARRIER) HOMOLOG"/>
    <property type="match status" value="1"/>
</dbReference>
<dbReference type="PROSITE" id="PS50920">
    <property type="entry name" value="SOLCAR"/>
    <property type="match status" value="3"/>
</dbReference>
<keyword evidence="5" id="KW-0677">Repeat</keyword>
<comment type="subcellular location">
    <subcellularLocation>
        <location evidence="1">Mitochondrion membrane</location>
        <topology evidence="1">Multi-pass membrane protein</topology>
    </subcellularLocation>
</comment>
<dbReference type="AlphaFoldDB" id="A0A433U8U7"/>
<dbReference type="Pfam" id="PF00153">
    <property type="entry name" value="Mito_carr"/>
    <property type="match status" value="3"/>
</dbReference>
<evidence type="ECO:0000256" key="10">
    <source>
        <dbReference type="RuleBase" id="RU000488"/>
    </source>
</evidence>
<evidence type="ECO:0000256" key="9">
    <source>
        <dbReference type="PROSITE-ProRule" id="PRU00282"/>
    </source>
</evidence>